<sequence>MKKESDFVETVSGDREVTFATDRTVIAVDWQTYDEVARLLEEAIGEAGYYNGSVMVKRPAFEGTLTATLIVYRTGVRLAGEGVPPISDVVPVWWEFETVNTEGDEVLNDFAFQPLRRALLARG</sequence>
<reference evidence="1" key="1">
    <citation type="journal article" date="2021" name="PeerJ">
        <title>Extensive microbial diversity within the chicken gut microbiome revealed by metagenomics and culture.</title>
        <authorList>
            <person name="Gilroy R."/>
            <person name="Ravi A."/>
            <person name="Getino M."/>
            <person name="Pursley I."/>
            <person name="Horton D.L."/>
            <person name="Alikhan N.F."/>
            <person name="Baker D."/>
            <person name="Gharbi K."/>
            <person name="Hall N."/>
            <person name="Watson M."/>
            <person name="Adriaenssens E.M."/>
            <person name="Foster-Nyarko E."/>
            <person name="Jarju S."/>
            <person name="Secka A."/>
            <person name="Antonio M."/>
            <person name="Oren A."/>
            <person name="Chaudhuri R.R."/>
            <person name="La Ragione R."/>
            <person name="Hildebrand F."/>
            <person name="Pallen M.J."/>
        </authorList>
    </citation>
    <scope>NUCLEOTIDE SEQUENCE</scope>
    <source>
        <strain evidence="1">ChiHjej11B10-19426</strain>
    </source>
</reference>
<accession>A0A9D2DCT4</accession>
<protein>
    <submittedName>
        <fullName evidence="1">Uncharacterized protein</fullName>
    </submittedName>
</protein>
<dbReference type="EMBL" id="DXCC01000004">
    <property type="protein sequence ID" value="HIZ14517.1"/>
    <property type="molecule type" value="Genomic_DNA"/>
</dbReference>
<comment type="caution">
    <text evidence="1">The sequence shown here is derived from an EMBL/GenBank/DDBJ whole genome shotgun (WGS) entry which is preliminary data.</text>
</comment>
<gene>
    <name evidence="1" type="ORF">H9816_01180</name>
</gene>
<organism evidence="1 2">
    <name type="scientific">Candidatus Tidjanibacter faecipullorum</name>
    <dbReference type="NCBI Taxonomy" id="2838766"/>
    <lineage>
        <taxon>Bacteria</taxon>
        <taxon>Pseudomonadati</taxon>
        <taxon>Bacteroidota</taxon>
        <taxon>Bacteroidia</taxon>
        <taxon>Bacteroidales</taxon>
        <taxon>Rikenellaceae</taxon>
        <taxon>Tidjanibacter</taxon>
    </lineage>
</organism>
<evidence type="ECO:0000313" key="2">
    <source>
        <dbReference type="Proteomes" id="UP000824014"/>
    </source>
</evidence>
<name>A0A9D2DCT4_9BACT</name>
<dbReference type="Proteomes" id="UP000824014">
    <property type="component" value="Unassembled WGS sequence"/>
</dbReference>
<dbReference type="AlphaFoldDB" id="A0A9D2DCT4"/>
<reference evidence="1" key="2">
    <citation type="submission" date="2021-04" db="EMBL/GenBank/DDBJ databases">
        <authorList>
            <person name="Gilroy R."/>
        </authorList>
    </citation>
    <scope>NUCLEOTIDE SEQUENCE</scope>
    <source>
        <strain evidence="1">ChiHjej11B10-19426</strain>
    </source>
</reference>
<proteinExistence type="predicted"/>
<evidence type="ECO:0000313" key="1">
    <source>
        <dbReference type="EMBL" id="HIZ14517.1"/>
    </source>
</evidence>